<dbReference type="RefSeq" id="WP_044188648.1">
    <property type="nucleotide sequence ID" value="NZ_JMCB01000006.1"/>
</dbReference>
<protein>
    <submittedName>
        <fullName evidence="2">Uncharacterized protein</fullName>
    </submittedName>
</protein>
<evidence type="ECO:0000313" key="2">
    <source>
        <dbReference type="EMBL" id="KFE68141.1"/>
    </source>
</evidence>
<name>A0A085WKC8_9BACT</name>
<dbReference type="NCBIfam" id="NF041621">
    <property type="entry name" value="MXAN_5187_C_dom"/>
    <property type="match status" value="1"/>
</dbReference>
<comment type="caution">
    <text evidence="2">The sequence shown here is derived from an EMBL/GenBank/DDBJ whole genome shotgun (WGS) entry which is preliminary data.</text>
</comment>
<dbReference type="PATRIC" id="fig|394096.3.peg.3419"/>
<reference evidence="2 3" key="1">
    <citation type="submission" date="2014-04" db="EMBL/GenBank/DDBJ databases">
        <title>Genome assembly of Hyalangium minutum DSM 14724.</title>
        <authorList>
            <person name="Sharma G."/>
            <person name="Subramanian S."/>
        </authorList>
    </citation>
    <scope>NUCLEOTIDE SEQUENCE [LARGE SCALE GENOMIC DNA]</scope>
    <source>
        <strain evidence="2 3">DSM 14724</strain>
    </source>
</reference>
<feature type="compositionally biased region" description="Low complexity" evidence="1">
    <location>
        <begin position="351"/>
        <end position="377"/>
    </location>
</feature>
<keyword evidence="3" id="KW-1185">Reference proteome</keyword>
<gene>
    <name evidence="2" type="ORF">DB31_7378</name>
</gene>
<dbReference type="STRING" id="394096.DB31_7378"/>
<dbReference type="Proteomes" id="UP000028725">
    <property type="component" value="Unassembled WGS sequence"/>
</dbReference>
<feature type="region of interest" description="Disordered" evidence="1">
    <location>
        <begin position="1"/>
        <end position="38"/>
    </location>
</feature>
<evidence type="ECO:0000256" key="1">
    <source>
        <dbReference type="SAM" id="MobiDB-lite"/>
    </source>
</evidence>
<evidence type="ECO:0000313" key="3">
    <source>
        <dbReference type="Proteomes" id="UP000028725"/>
    </source>
</evidence>
<feature type="compositionally biased region" description="Low complexity" evidence="1">
    <location>
        <begin position="7"/>
        <end position="21"/>
    </location>
</feature>
<proteinExistence type="predicted"/>
<dbReference type="EMBL" id="JMCB01000006">
    <property type="protein sequence ID" value="KFE68141.1"/>
    <property type="molecule type" value="Genomic_DNA"/>
</dbReference>
<dbReference type="OrthoDB" id="5498296at2"/>
<organism evidence="2 3">
    <name type="scientific">Hyalangium minutum</name>
    <dbReference type="NCBI Taxonomy" id="394096"/>
    <lineage>
        <taxon>Bacteria</taxon>
        <taxon>Pseudomonadati</taxon>
        <taxon>Myxococcota</taxon>
        <taxon>Myxococcia</taxon>
        <taxon>Myxococcales</taxon>
        <taxon>Cystobacterineae</taxon>
        <taxon>Archangiaceae</taxon>
        <taxon>Hyalangium</taxon>
    </lineage>
</organism>
<accession>A0A085WKC8</accession>
<feature type="region of interest" description="Disordered" evidence="1">
    <location>
        <begin position="228"/>
        <end position="394"/>
    </location>
</feature>
<sequence length="462" mass="47891">MPPEIGKPTSAAKSSPGKSSANLKALGGDDASKKSTSERAIEECAELEEELMVLKVTYEQYFMGNERLPPTLAHDTFRKRLNKLKTGLVRNTAVKFRISSLYNKFLTYERLWQRTLQEIESGTYKRDMYKAKRRANKSGDADKRKGEAHNLTEEISEDDLEEVLDIVPNEPKPVAEPQRFIPRPVEPGPAAVPFRPVPSVATVPAVGPMVPAVAPTVAPMATGGTPFRGTPSVAPLPSIPAMTSPAKGTGSPPGVQAKGAPTIPPGATPSKGTPAIPPVATPSKGTASVPPGGTPARGTSGSSSPPARGVPAFGAPSQGSSGIAAALESLADEPLGAKPSAPSASRPPPSAGARPGAPSSAGSKPGMPAAAKPASQPSQPPKPAAGGGGGAGLSDEKLKAVYDAYVTAKRRNQEDTSKMNYESVAANLRKQVPELLKQHNAKSVEFKVVIKDGKATLKAVPK</sequence>
<dbReference type="AlphaFoldDB" id="A0A085WKC8"/>